<accession>A0ACC0USI4</accession>
<dbReference type="EMBL" id="CM047947">
    <property type="protein sequence ID" value="KAI9897109.1"/>
    <property type="molecule type" value="Genomic_DNA"/>
</dbReference>
<evidence type="ECO:0000313" key="2">
    <source>
        <dbReference type="Proteomes" id="UP001163324"/>
    </source>
</evidence>
<gene>
    <name evidence="1" type="ORF">N3K66_008131</name>
</gene>
<sequence>MEGSKLKTQLSTSEFEAEATSLQIEAKTRMFYIVDNSRISLAALSIALSIATMGLSAHALSVYERTHVAANFHLPLWPEKFDVQPTVALVACSTIIMAFASVSILASRVVSLRHLPLINVAANITAPVASFISALVAMSFFYAVNSNDSIDTLQSWACRWQDVAMLQQPHFGTLCKQSEAGVAMTILLVPLELVILGLTMYLLLLRKQINNESGIISKGSIPTLY</sequence>
<reference evidence="1" key="1">
    <citation type="submission" date="2022-10" db="EMBL/GenBank/DDBJ databases">
        <title>Complete Genome of Trichothecium roseum strain YXFP-22015, a Plant Pathogen Isolated from Citrus.</title>
        <authorList>
            <person name="Wang Y."/>
            <person name="Zhu L."/>
        </authorList>
    </citation>
    <scope>NUCLEOTIDE SEQUENCE</scope>
    <source>
        <strain evidence="1">YXFP-22015</strain>
    </source>
</reference>
<comment type="caution">
    <text evidence="1">The sequence shown here is derived from an EMBL/GenBank/DDBJ whole genome shotgun (WGS) entry which is preliminary data.</text>
</comment>
<name>A0ACC0USI4_9HYPO</name>
<organism evidence="1 2">
    <name type="scientific">Trichothecium roseum</name>
    <dbReference type="NCBI Taxonomy" id="47278"/>
    <lineage>
        <taxon>Eukaryota</taxon>
        <taxon>Fungi</taxon>
        <taxon>Dikarya</taxon>
        <taxon>Ascomycota</taxon>
        <taxon>Pezizomycotina</taxon>
        <taxon>Sordariomycetes</taxon>
        <taxon>Hypocreomycetidae</taxon>
        <taxon>Hypocreales</taxon>
        <taxon>Hypocreales incertae sedis</taxon>
        <taxon>Trichothecium</taxon>
    </lineage>
</organism>
<keyword evidence="2" id="KW-1185">Reference proteome</keyword>
<evidence type="ECO:0000313" key="1">
    <source>
        <dbReference type="EMBL" id="KAI9897109.1"/>
    </source>
</evidence>
<dbReference type="Proteomes" id="UP001163324">
    <property type="component" value="Chromosome 8"/>
</dbReference>
<proteinExistence type="predicted"/>
<protein>
    <submittedName>
        <fullName evidence="1">Uncharacterized protein</fullName>
    </submittedName>
</protein>